<dbReference type="CDD" id="cd00077">
    <property type="entry name" value="HDc"/>
    <property type="match status" value="1"/>
</dbReference>
<dbReference type="SUPFAM" id="SSF109604">
    <property type="entry name" value="HD-domain/PDEase-like"/>
    <property type="match status" value="1"/>
</dbReference>
<gene>
    <name evidence="2" type="ORF">CC78DRAFT_552760</name>
</gene>
<dbReference type="AlphaFoldDB" id="A0A9P4KDC1"/>
<feature type="domain" description="HD/PDEase" evidence="1">
    <location>
        <begin position="43"/>
        <end position="150"/>
    </location>
</feature>
<organism evidence="2 3">
    <name type="scientific">Lojkania enalia</name>
    <dbReference type="NCBI Taxonomy" id="147567"/>
    <lineage>
        <taxon>Eukaryota</taxon>
        <taxon>Fungi</taxon>
        <taxon>Dikarya</taxon>
        <taxon>Ascomycota</taxon>
        <taxon>Pezizomycotina</taxon>
        <taxon>Dothideomycetes</taxon>
        <taxon>Pleosporomycetidae</taxon>
        <taxon>Pleosporales</taxon>
        <taxon>Pleosporales incertae sedis</taxon>
        <taxon>Lojkania</taxon>
    </lineage>
</organism>
<reference evidence="3" key="1">
    <citation type="journal article" date="2020" name="Stud. Mycol.">
        <title>101 Dothideomycetes genomes: A test case for predicting lifestyles and emergence of pathogens.</title>
        <authorList>
            <person name="Haridas S."/>
            <person name="Albert R."/>
            <person name="Binder M."/>
            <person name="Bloem J."/>
            <person name="LaButti K."/>
            <person name="Salamov A."/>
            <person name="Andreopoulos B."/>
            <person name="Baker S."/>
            <person name="Barry K."/>
            <person name="Bills G."/>
            <person name="Bluhm B."/>
            <person name="Cannon C."/>
            <person name="Castanera R."/>
            <person name="Culley D."/>
            <person name="Daum C."/>
            <person name="Ezra D."/>
            <person name="Gonzalez J."/>
            <person name="Henrissat B."/>
            <person name="Kuo A."/>
            <person name="Liang C."/>
            <person name="Lipzen A."/>
            <person name="Lutzoni F."/>
            <person name="Magnuson J."/>
            <person name="Mondo S."/>
            <person name="Nolan M."/>
            <person name="Ohm R."/>
            <person name="Pangilinan J."/>
            <person name="Park H.-J."/>
            <person name="Ramirez L."/>
            <person name="Alfaro M."/>
            <person name="Sun H."/>
            <person name="Tritt A."/>
            <person name="Yoshinaga Y."/>
            <person name="Zwiers L.-H."/>
            <person name="Turgeon B."/>
            <person name="Goodwin S."/>
            <person name="Spatafora J."/>
            <person name="Crous P."/>
            <person name="Grigoriev I."/>
        </authorList>
    </citation>
    <scope>NUCLEOTIDE SEQUENCE [LARGE SCALE GENOMIC DNA]</scope>
    <source>
        <strain evidence="3">CBS 304.66</strain>
    </source>
</reference>
<dbReference type="Gene3D" id="1.10.3210.10">
    <property type="entry name" value="Hypothetical protein af1432"/>
    <property type="match status" value="1"/>
</dbReference>
<dbReference type="PANTHER" id="PTHR35569">
    <property type="entry name" value="CYANAMIDE HYDRATASE DDI2-RELATED"/>
    <property type="match status" value="1"/>
</dbReference>
<dbReference type="OrthoDB" id="2378324at2759"/>
<dbReference type="Proteomes" id="UP000800093">
    <property type="component" value="Unassembled WGS sequence"/>
</dbReference>
<sequence length="197" mass="21502">MCPPNGFADRIVVAIPVSTSTPYDIVPFTEVSIAANRIASSALRPSILSHSIRVFLYAKTLAAHLGFAGIEEGKLDLLFTTCILHDIGTTKECDGPKHYSISFEDAHKVWVAIALHTSPGIAERISDLAKLVRKAMPIDFGGFEERYPRLEIEKVLGDTAIEQAIRRSPKASAASWSNNLYQAYLADPESKGVNKGF</sequence>
<evidence type="ECO:0000313" key="2">
    <source>
        <dbReference type="EMBL" id="KAF2265742.1"/>
    </source>
</evidence>
<dbReference type="Pfam" id="PF01966">
    <property type="entry name" value="HD"/>
    <property type="match status" value="1"/>
</dbReference>
<proteinExistence type="predicted"/>
<dbReference type="SMART" id="SM00471">
    <property type="entry name" value="HDc"/>
    <property type="match status" value="1"/>
</dbReference>
<evidence type="ECO:0000313" key="3">
    <source>
        <dbReference type="Proteomes" id="UP000800093"/>
    </source>
</evidence>
<accession>A0A9P4KDC1</accession>
<dbReference type="PANTHER" id="PTHR35569:SF1">
    <property type="entry name" value="CYANAMIDE HYDRATASE DDI2-RELATED"/>
    <property type="match status" value="1"/>
</dbReference>
<dbReference type="EMBL" id="ML986603">
    <property type="protein sequence ID" value="KAF2265742.1"/>
    <property type="molecule type" value="Genomic_DNA"/>
</dbReference>
<keyword evidence="3" id="KW-1185">Reference proteome</keyword>
<evidence type="ECO:0000259" key="1">
    <source>
        <dbReference type="SMART" id="SM00471"/>
    </source>
</evidence>
<dbReference type="InterPro" id="IPR006674">
    <property type="entry name" value="HD_domain"/>
</dbReference>
<comment type="caution">
    <text evidence="2">The sequence shown here is derived from an EMBL/GenBank/DDBJ whole genome shotgun (WGS) entry which is preliminary data.</text>
</comment>
<dbReference type="InterPro" id="IPR003607">
    <property type="entry name" value="HD/PDEase_dom"/>
</dbReference>
<name>A0A9P4KDC1_9PLEO</name>
<protein>
    <recommendedName>
        <fullName evidence="1">HD/PDEase domain-containing protein</fullName>
    </recommendedName>
</protein>